<evidence type="ECO:0000256" key="1">
    <source>
        <dbReference type="SAM" id="MobiDB-lite"/>
    </source>
</evidence>
<accession>S3CP87</accession>
<feature type="compositionally biased region" description="Acidic residues" evidence="1">
    <location>
        <begin position="162"/>
        <end position="201"/>
    </location>
</feature>
<dbReference type="VEuPathDB" id="FungiDB:F503_00678"/>
<dbReference type="AlphaFoldDB" id="S3CP87"/>
<sequence length="216" mass="23779">MCLIIKSIWRPCGHHTQRIERCELASPLPESEVESNVGSQNTSQIESACPNTTTKMYIRHLPAKRVPLMPSVGPNCLPINYRSYCQCQHLPSAGTTGLSEPMDIVSSEESENVPSVQWDSCPMEGVVYSAEVETGPEMEPETEPMDIDEDYSAVVDTANTDNAEDVDDADDSDDSDDANDADNSDNSDNGEDSEDNEDSEDTYLLHLEVGQEEQVE</sequence>
<gene>
    <name evidence="2" type="ORF">F503_00678</name>
</gene>
<name>S3CP87_OPHP1</name>
<feature type="compositionally biased region" description="Acidic residues" evidence="1">
    <location>
        <begin position="134"/>
        <end position="151"/>
    </location>
</feature>
<reference evidence="2 3" key="1">
    <citation type="journal article" date="2013" name="BMC Genomics">
        <title>The genome and transcriptome of the pine saprophyte Ophiostoma piceae, and a comparison with the bark beetle-associated pine pathogen Grosmannia clavigera.</title>
        <authorList>
            <person name="Haridas S."/>
            <person name="Wang Y."/>
            <person name="Lim L."/>
            <person name="Massoumi Alamouti S."/>
            <person name="Jackman S."/>
            <person name="Docking R."/>
            <person name="Robertson G."/>
            <person name="Birol I."/>
            <person name="Bohlmann J."/>
            <person name="Breuil C."/>
        </authorList>
    </citation>
    <scope>NUCLEOTIDE SEQUENCE [LARGE SCALE GENOMIC DNA]</scope>
    <source>
        <strain evidence="2 3">UAMH 11346</strain>
    </source>
</reference>
<dbReference type="EMBL" id="KE148179">
    <property type="protein sequence ID" value="EPE02410.1"/>
    <property type="molecule type" value="Genomic_DNA"/>
</dbReference>
<dbReference type="HOGENOM" id="CLU_1277955_0_0_1"/>
<protein>
    <submittedName>
        <fullName evidence="2">Uncharacterized protein</fullName>
    </submittedName>
</protein>
<evidence type="ECO:0000313" key="2">
    <source>
        <dbReference type="EMBL" id="EPE02410.1"/>
    </source>
</evidence>
<organism evidence="2 3">
    <name type="scientific">Ophiostoma piceae (strain UAMH 11346)</name>
    <name type="common">Sap stain fungus</name>
    <dbReference type="NCBI Taxonomy" id="1262450"/>
    <lineage>
        <taxon>Eukaryota</taxon>
        <taxon>Fungi</taxon>
        <taxon>Dikarya</taxon>
        <taxon>Ascomycota</taxon>
        <taxon>Pezizomycotina</taxon>
        <taxon>Sordariomycetes</taxon>
        <taxon>Sordariomycetidae</taxon>
        <taxon>Ophiostomatales</taxon>
        <taxon>Ophiostomataceae</taxon>
        <taxon>Ophiostoma</taxon>
    </lineage>
</organism>
<feature type="region of interest" description="Disordered" evidence="1">
    <location>
        <begin position="133"/>
        <end position="216"/>
    </location>
</feature>
<proteinExistence type="predicted"/>
<keyword evidence="3" id="KW-1185">Reference proteome</keyword>
<evidence type="ECO:0000313" key="3">
    <source>
        <dbReference type="Proteomes" id="UP000016923"/>
    </source>
</evidence>
<dbReference type="Proteomes" id="UP000016923">
    <property type="component" value="Unassembled WGS sequence"/>
</dbReference>